<reference evidence="1 2" key="1">
    <citation type="submission" date="2023-01" db="EMBL/GenBank/DDBJ databases">
        <title>Analysis of 21 Apiospora genomes using comparative genomics revels a genus with tremendous synthesis potential of carbohydrate active enzymes and secondary metabolites.</title>
        <authorList>
            <person name="Sorensen T."/>
        </authorList>
    </citation>
    <scope>NUCLEOTIDE SEQUENCE [LARGE SCALE GENOMIC DNA]</scope>
    <source>
        <strain evidence="1 2">CBS 83171</strain>
    </source>
</reference>
<dbReference type="Proteomes" id="UP001446871">
    <property type="component" value="Unassembled WGS sequence"/>
</dbReference>
<evidence type="ECO:0000313" key="1">
    <source>
        <dbReference type="EMBL" id="KAK8078052.1"/>
    </source>
</evidence>
<evidence type="ECO:0000313" key="2">
    <source>
        <dbReference type="Proteomes" id="UP001446871"/>
    </source>
</evidence>
<sequence length="75" mass="8538">MSGPKRNPYVLWDGKIHEEILGAMMAVMRPTMAQYEEIHALTAEMGHTYTTSALSYRRITGVYRSLQASYIHYAA</sequence>
<dbReference type="EMBL" id="JAQQWM010000002">
    <property type="protein sequence ID" value="KAK8078052.1"/>
    <property type="molecule type" value="Genomic_DNA"/>
</dbReference>
<organism evidence="1 2">
    <name type="scientific">Apiospora saccharicola</name>
    <dbReference type="NCBI Taxonomy" id="335842"/>
    <lineage>
        <taxon>Eukaryota</taxon>
        <taxon>Fungi</taxon>
        <taxon>Dikarya</taxon>
        <taxon>Ascomycota</taxon>
        <taxon>Pezizomycotina</taxon>
        <taxon>Sordariomycetes</taxon>
        <taxon>Xylariomycetidae</taxon>
        <taxon>Amphisphaeriales</taxon>
        <taxon>Apiosporaceae</taxon>
        <taxon>Apiospora</taxon>
    </lineage>
</organism>
<evidence type="ECO:0008006" key="3">
    <source>
        <dbReference type="Google" id="ProtNLM"/>
    </source>
</evidence>
<gene>
    <name evidence="1" type="ORF">PG996_004222</name>
</gene>
<proteinExistence type="predicted"/>
<protein>
    <recommendedName>
        <fullName evidence="3">Clr5 domain-containing protein</fullName>
    </recommendedName>
</protein>
<name>A0ABR1W4R7_9PEZI</name>
<comment type="caution">
    <text evidence="1">The sequence shown here is derived from an EMBL/GenBank/DDBJ whole genome shotgun (WGS) entry which is preliminary data.</text>
</comment>
<accession>A0ABR1W4R7</accession>
<keyword evidence="2" id="KW-1185">Reference proteome</keyword>